<sequence>MENIYKNFYRNFYLRTNGFIPTLPSAQAIYPGDFFQLINGQVVVLGNIFRNQLVKPEEIQLDYNNKLNPSGWSFSEGVSKPYSGRGTGNESVNGEFEFSKQILAFAEKGNFIFNGNNPASIRVLNWNDIQQELIVKLTQTYYSFRDVYVVTESAIAENWTLAVSGSGSAELEIVTETENFGLVDIFGHPSSKTIQSKDIEFYNHDESRKPCFYKAKKLTVKSEKIESLVSELIHKGQGHDEWAKSFYKTDFNYENEYVNDQVAYLHDNLLNLLPTNELNPNTALLYFTWTDANLDDVEKLFAG</sequence>
<dbReference type="EMBL" id="QNQU01000002">
    <property type="protein sequence ID" value="RBQ11397.1"/>
    <property type="molecule type" value="Genomic_DNA"/>
</dbReference>
<evidence type="ECO:0000313" key="1">
    <source>
        <dbReference type="EMBL" id="RBQ11397.1"/>
    </source>
</evidence>
<comment type="caution">
    <text evidence="1">The sequence shown here is derived from an EMBL/GenBank/DDBJ whole genome shotgun (WGS) entry which is preliminary data.</text>
</comment>
<protein>
    <submittedName>
        <fullName evidence="1">Uncharacterized protein</fullName>
    </submittedName>
</protein>
<reference evidence="1 2" key="1">
    <citation type="submission" date="2018-07" db="EMBL/GenBank/DDBJ databases">
        <title>A draft genome of a endophytic bacteria, a new species of Pedobacter.</title>
        <authorList>
            <person name="Zhang Z.D."/>
            <person name="Chen Z.J."/>
        </authorList>
    </citation>
    <scope>NUCLEOTIDE SEQUENCE [LARGE SCALE GENOMIC DNA]</scope>
    <source>
        <strain evidence="1 2">RS10</strain>
    </source>
</reference>
<dbReference type="OrthoDB" id="743413at2"/>
<dbReference type="RefSeq" id="WP_113947311.1">
    <property type="nucleotide sequence ID" value="NZ_QNQU01000002.1"/>
</dbReference>
<proteinExistence type="predicted"/>
<keyword evidence="2" id="KW-1185">Reference proteome</keyword>
<dbReference type="Proteomes" id="UP000252081">
    <property type="component" value="Unassembled WGS sequence"/>
</dbReference>
<gene>
    <name evidence="1" type="ORF">DRW42_02730</name>
</gene>
<dbReference type="AlphaFoldDB" id="A0A366LBX9"/>
<accession>A0A366LBX9</accession>
<evidence type="ECO:0000313" key="2">
    <source>
        <dbReference type="Proteomes" id="UP000252081"/>
    </source>
</evidence>
<name>A0A366LBX9_9SPHI</name>
<organism evidence="1 2">
    <name type="scientific">Pedobacter miscanthi</name>
    <dbReference type="NCBI Taxonomy" id="2259170"/>
    <lineage>
        <taxon>Bacteria</taxon>
        <taxon>Pseudomonadati</taxon>
        <taxon>Bacteroidota</taxon>
        <taxon>Sphingobacteriia</taxon>
        <taxon>Sphingobacteriales</taxon>
        <taxon>Sphingobacteriaceae</taxon>
        <taxon>Pedobacter</taxon>
    </lineage>
</organism>